<reference evidence="1" key="1">
    <citation type="submission" date="2022-12" db="EMBL/GenBank/DDBJ databases">
        <authorList>
            <person name="Petersen C."/>
        </authorList>
    </citation>
    <scope>NUCLEOTIDE SEQUENCE</scope>
    <source>
        <strain evidence="1">IBT 3081</strain>
    </source>
</reference>
<dbReference type="GeneID" id="81460847"/>
<gene>
    <name evidence="1" type="ORF">N7517_003934</name>
</gene>
<proteinExistence type="predicted"/>
<dbReference type="Proteomes" id="UP001147752">
    <property type="component" value="Unassembled WGS sequence"/>
</dbReference>
<dbReference type="EMBL" id="JAPZBT010000002">
    <property type="protein sequence ID" value="KAJ5371928.1"/>
    <property type="molecule type" value="Genomic_DNA"/>
</dbReference>
<organism evidence="1 2">
    <name type="scientific">Penicillium concentricum</name>
    <dbReference type="NCBI Taxonomy" id="293559"/>
    <lineage>
        <taxon>Eukaryota</taxon>
        <taxon>Fungi</taxon>
        <taxon>Dikarya</taxon>
        <taxon>Ascomycota</taxon>
        <taxon>Pezizomycotina</taxon>
        <taxon>Eurotiomycetes</taxon>
        <taxon>Eurotiomycetidae</taxon>
        <taxon>Eurotiales</taxon>
        <taxon>Aspergillaceae</taxon>
        <taxon>Penicillium</taxon>
    </lineage>
</organism>
<comment type="caution">
    <text evidence="1">The sequence shown here is derived from an EMBL/GenBank/DDBJ whole genome shotgun (WGS) entry which is preliminary data.</text>
</comment>
<keyword evidence="2" id="KW-1185">Reference proteome</keyword>
<reference evidence="1" key="2">
    <citation type="journal article" date="2023" name="IMA Fungus">
        <title>Comparative genomic study of the Penicillium genus elucidates a diverse pangenome and 15 lateral gene transfer events.</title>
        <authorList>
            <person name="Petersen C."/>
            <person name="Sorensen T."/>
            <person name="Nielsen M.R."/>
            <person name="Sondergaard T.E."/>
            <person name="Sorensen J.L."/>
            <person name="Fitzpatrick D.A."/>
            <person name="Frisvad J.C."/>
            <person name="Nielsen K.L."/>
        </authorList>
    </citation>
    <scope>NUCLEOTIDE SEQUENCE</scope>
    <source>
        <strain evidence="1">IBT 3081</strain>
    </source>
</reference>
<evidence type="ECO:0000313" key="2">
    <source>
        <dbReference type="Proteomes" id="UP001147752"/>
    </source>
</evidence>
<protein>
    <submittedName>
        <fullName evidence="1">D-isomer specific 2-hydroxyacid dehydrogenase NAD-binding</fullName>
    </submittedName>
</protein>
<dbReference type="RefSeq" id="XP_056577914.1">
    <property type="nucleotide sequence ID" value="XM_056721664.1"/>
</dbReference>
<evidence type="ECO:0000313" key="1">
    <source>
        <dbReference type="EMBL" id="KAJ5371928.1"/>
    </source>
</evidence>
<sequence length="93" mass="10483">MSGVQPLDFTAARHLLEQAIINLRDCIDIREVMAASDFVDPEKFDELSSHIWDTKVEIAHQIREFGEPRGAAMLTNFFRRLIGSMPNADGVIP</sequence>
<dbReference type="OrthoDB" id="4351693at2759"/>
<accession>A0A9W9S4I9</accession>
<name>A0A9W9S4I9_9EURO</name>
<dbReference type="AlphaFoldDB" id="A0A9W9S4I9"/>